<evidence type="ECO:0000313" key="3">
    <source>
        <dbReference type="Proteomes" id="UP000015453"/>
    </source>
</evidence>
<comment type="caution">
    <text evidence="2">The sequence shown here is derived from an EMBL/GenBank/DDBJ whole genome shotgun (WGS) entry which is preliminary data.</text>
</comment>
<dbReference type="Proteomes" id="UP000015453">
    <property type="component" value="Unassembled WGS sequence"/>
</dbReference>
<evidence type="ECO:0000313" key="2">
    <source>
        <dbReference type="EMBL" id="EPS65205.1"/>
    </source>
</evidence>
<gene>
    <name evidence="2" type="ORF">M569_09575</name>
</gene>
<dbReference type="PANTHER" id="PTHR31434:SF2">
    <property type="entry name" value="S PHASE CYCLIN A-ASSOCIATED PROTEIN IN THE ENDOPLASMIC RETICULUM"/>
    <property type="match status" value="1"/>
</dbReference>
<sequence length="166" mass="18296">VCDLPFGFFTNPQLMPVLASTLVAASYGCEQNKAVILQELSLDMLVQSLRTCKTTALEDSTETETMNQIIGSDAKSPPAVNNNNRKSSSSSARVFPSRSGNSSVRTTKQRRETKFSVVGKCNDPEIGRFENYSPKMLHFIRFPVGFIDKVEQFFASEICISSSHAS</sequence>
<dbReference type="EMBL" id="AUSU01004365">
    <property type="protein sequence ID" value="EPS65205.1"/>
    <property type="molecule type" value="Genomic_DNA"/>
</dbReference>
<organism evidence="2 3">
    <name type="scientific">Genlisea aurea</name>
    <dbReference type="NCBI Taxonomy" id="192259"/>
    <lineage>
        <taxon>Eukaryota</taxon>
        <taxon>Viridiplantae</taxon>
        <taxon>Streptophyta</taxon>
        <taxon>Embryophyta</taxon>
        <taxon>Tracheophyta</taxon>
        <taxon>Spermatophyta</taxon>
        <taxon>Magnoliopsida</taxon>
        <taxon>eudicotyledons</taxon>
        <taxon>Gunneridae</taxon>
        <taxon>Pentapetalae</taxon>
        <taxon>asterids</taxon>
        <taxon>lamiids</taxon>
        <taxon>Lamiales</taxon>
        <taxon>Lentibulariaceae</taxon>
        <taxon>Genlisea</taxon>
    </lineage>
</organism>
<feature type="region of interest" description="Disordered" evidence="1">
    <location>
        <begin position="58"/>
        <end position="116"/>
    </location>
</feature>
<feature type="compositionally biased region" description="Low complexity" evidence="1">
    <location>
        <begin position="81"/>
        <end position="99"/>
    </location>
</feature>
<name>S8CED2_9LAMI</name>
<proteinExistence type="predicted"/>
<accession>S8CED2</accession>
<feature type="compositionally biased region" description="Polar residues" evidence="1">
    <location>
        <begin position="58"/>
        <end position="70"/>
    </location>
</feature>
<reference evidence="2 3" key="1">
    <citation type="journal article" date="2013" name="BMC Genomics">
        <title>The miniature genome of a carnivorous plant Genlisea aurea contains a low number of genes and short non-coding sequences.</title>
        <authorList>
            <person name="Leushkin E.V."/>
            <person name="Sutormin R.A."/>
            <person name="Nabieva E.R."/>
            <person name="Penin A.A."/>
            <person name="Kondrashov A.S."/>
            <person name="Logacheva M.D."/>
        </authorList>
    </citation>
    <scope>NUCLEOTIDE SEQUENCE [LARGE SCALE GENOMIC DNA]</scope>
</reference>
<feature type="non-terminal residue" evidence="2">
    <location>
        <position position="1"/>
    </location>
</feature>
<evidence type="ECO:0000256" key="1">
    <source>
        <dbReference type="SAM" id="MobiDB-lite"/>
    </source>
</evidence>
<dbReference type="OrthoDB" id="71500at2759"/>
<dbReference type="AlphaFoldDB" id="S8CED2"/>
<dbReference type="PANTHER" id="PTHR31434">
    <property type="entry name" value="S PHASE CYCLIN A-ASSOCIATED PROTEIN IN THE ENDOPLASMIC RETICULUM"/>
    <property type="match status" value="1"/>
</dbReference>
<protein>
    <submittedName>
        <fullName evidence="2">Uncharacterized protein</fullName>
    </submittedName>
</protein>
<keyword evidence="3" id="KW-1185">Reference proteome</keyword>